<name>R2QD64_9ENTE</name>
<comment type="caution">
    <text evidence="1">The sequence shown here is derived from an EMBL/GenBank/DDBJ whole genome shotgun (WGS) entry which is preliminary data.</text>
</comment>
<gene>
    <name evidence="1" type="ORF">UAU_02816</name>
</gene>
<dbReference type="Proteomes" id="UP000013782">
    <property type="component" value="Unassembled WGS sequence"/>
</dbReference>
<dbReference type="HOGENOM" id="CLU_2395183_0_0_9"/>
<reference evidence="1 2" key="1">
    <citation type="submission" date="2013-02" db="EMBL/GenBank/DDBJ databases">
        <title>The Genome Sequence of Enterococcus pallens BAA-351.</title>
        <authorList>
            <consortium name="The Broad Institute Genome Sequencing Platform"/>
            <consortium name="The Broad Institute Genome Sequencing Center for Infectious Disease"/>
            <person name="Earl A.M."/>
            <person name="Gilmore M.S."/>
            <person name="Lebreton F."/>
            <person name="Walker B."/>
            <person name="Young S.K."/>
            <person name="Zeng Q."/>
            <person name="Gargeya S."/>
            <person name="Fitzgerald M."/>
            <person name="Haas B."/>
            <person name="Abouelleil A."/>
            <person name="Alvarado L."/>
            <person name="Arachchi H.M."/>
            <person name="Berlin A.M."/>
            <person name="Chapman S.B."/>
            <person name="Dewar J."/>
            <person name="Goldberg J."/>
            <person name="Griggs A."/>
            <person name="Gujja S."/>
            <person name="Hansen M."/>
            <person name="Howarth C."/>
            <person name="Imamovic A."/>
            <person name="Larimer J."/>
            <person name="McCowan C."/>
            <person name="Murphy C."/>
            <person name="Neiman D."/>
            <person name="Pearson M."/>
            <person name="Priest M."/>
            <person name="Roberts A."/>
            <person name="Saif S."/>
            <person name="Shea T."/>
            <person name="Sisk P."/>
            <person name="Sykes S."/>
            <person name="Wortman J."/>
            <person name="Nusbaum C."/>
            <person name="Birren B."/>
        </authorList>
    </citation>
    <scope>NUCLEOTIDE SEQUENCE [LARGE SCALE GENOMIC DNA]</scope>
    <source>
        <strain evidence="1 2">ATCC BAA-351</strain>
    </source>
</reference>
<dbReference type="PATRIC" id="fig|1158607.3.peg.2806"/>
<protein>
    <submittedName>
        <fullName evidence="1">Uncharacterized protein</fullName>
    </submittedName>
</protein>
<keyword evidence="2" id="KW-1185">Reference proteome</keyword>
<evidence type="ECO:0000313" key="1">
    <source>
        <dbReference type="EMBL" id="EOH93173.1"/>
    </source>
</evidence>
<organism evidence="1 2">
    <name type="scientific">Enterococcus pallens ATCC BAA-351</name>
    <dbReference type="NCBI Taxonomy" id="1158607"/>
    <lineage>
        <taxon>Bacteria</taxon>
        <taxon>Bacillati</taxon>
        <taxon>Bacillota</taxon>
        <taxon>Bacilli</taxon>
        <taxon>Lactobacillales</taxon>
        <taxon>Enterococcaceae</taxon>
        <taxon>Enterococcus</taxon>
    </lineage>
</organism>
<sequence>MLFIKIPLLNEIPPFDSPEELRFTCVTKSLSVHKMTPYLTSCGSFFYVAEHIEGAPATIWTRRDLVFAKNNLKRKNAEIFFKHPNNMYEKISK</sequence>
<evidence type="ECO:0000313" key="2">
    <source>
        <dbReference type="Proteomes" id="UP000013782"/>
    </source>
</evidence>
<accession>R2QD64</accession>
<dbReference type="AlphaFoldDB" id="R2QD64"/>
<proteinExistence type="predicted"/>
<dbReference type="EMBL" id="AJAQ01000018">
    <property type="protein sequence ID" value="EOH93173.1"/>
    <property type="molecule type" value="Genomic_DNA"/>
</dbReference>